<evidence type="ECO:0000256" key="1">
    <source>
        <dbReference type="SAM" id="MobiDB-lite"/>
    </source>
</evidence>
<comment type="caution">
    <text evidence="2">The sequence shown here is derived from an EMBL/GenBank/DDBJ whole genome shotgun (WGS) entry which is preliminary data.</text>
</comment>
<protein>
    <recommendedName>
        <fullName evidence="4">Relaxase</fullName>
    </recommendedName>
</protein>
<dbReference type="RefSeq" id="WP_182495355.1">
    <property type="nucleotide sequence ID" value="NZ_BAAAKT010000004.1"/>
</dbReference>
<sequence length="690" mass="77319">MAGLSLAPIVVMSRAQIAARMLRYPEKEKDGTDAPRVLYRDGINCRPETAVEEFAALRRKHGKQGATRKSPARYELPEDGETPVYIQKRRPNGRKYWAVAKDDEEATHVRHEGEVVRESEAIHMIFSAELASVNPNDPKDVQRLFDYVRDVVENNFRATDGTCGVQAKLVAQADGQGMIDENGRRLTDGGKTHVHVVINAVAMKQMTVNGETWEPGRKLSGALTDIEQIKDRHDAFAREHGADHGFRPQEKSRSERRAETRTVTDRRMAAQGKMSNHDTIRAAFETSMEDHRSVDLDGFREVLKEHDVDMNVRVTKSGKNVGQTNLSYRTGDMKQFVRGARLGSHYAFDDTVDEATGEIISGVGSQLEANAAGAPRQGRPAAHQTAPPKPDPVASDEELAEARETMERLAAQERLDAREDRLDAWIDELAHRERTRRKVMLMHRGLDDRTPAGRAELHSMMEVELEQQEAAAAPEPAHVAVPVDVPVPENVPEDVADSAKDERPRSRPSVRLNANLPPVVTVEDILRRRQEKQEQSTAEIAAFEEKARAALETGEDIVEVTTDAERTTAPEQPEPAVEPVRAERPEETPAVSETTEDASEDTEDTQQAVRQQRQVRERQQSAFQQREQQPDFSKPAAAQPEPEPEQPKKKSARQLAEEEVQRELDRRGLGGQQPSPEPEPVMPPPRRRRK</sequence>
<feature type="region of interest" description="Disordered" evidence="1">
    <location>
        <begin position="546"/>
        <end position="690"/>
    </location>
</feature>
<evidence type="ECO:0000313" key="2">
    <source>
        <dbReference type="EMBL" id="MBA8921340.1"/>
    </source>
</evidence>
<feature type="compositionally biased region" description="Acidic residues" evidence="1">
    <location>
        <begin position="594"/>
        <end position="604"/>
    </location>
</feature>
<accession>A0A839FI14</accession>
<feature type="region of interest" description="Disordered" evidence="1">
    <location>
        <begin position="487"/>
        <end position="515"/>
    </location>
</feature>
<dbReference type="EMBL" id="JACJIH010000001">
    <property type="protein sequence ID" value="MBA8921340.1"/>
    <property type="molecule type" value="Genomic_DNA"/>
</dbReference>
<dbReference type="Proteomes" id="UP000546252">
    <property type="component" value="Unassembled WGS sequence"/>
</dbReference>
<gene>
    <name evidence="2" type="ORF">HNR24_001273</name>
</gene>
<feature type="region of interest" description="Disordered" evidence="1">
    <location>
        <begin position="238"/>
        <end position="263"/>
    </location>
</feature>
<reference evidence="2 3" key="1">
    <citation type="submission" date="2020-08" db="EMBL/GenBank/DDBJ databases">
        <title>Sequencing the genomes of 1000 actinobacteria strains.</title>
        <authorList>
            <person name="Klenk H.-P."/>
        </authorList>
    </citation>
    <scope>NUCLEOTIDE SEQUENCE [LARGE SCALE GENOMIC DNA]</scope>
    <source>
        <strain evidence="2 3">DSM 19081</strain>
    </source>
</reference>
<proteinExistence type="predicted"/>
<feature type="compositionally biased region" description="Low complexity" evidence="1">
    <location>
        <begin position="370"/>
        <end position="382"/>
    </location>
</feature>
<feature type="compositionally biased region" description="Basic and acidic residues" evidence="1">
    <location>
        <begin position="655"/>
        <end position="668"/>
    </location>
</feature>
<feature type="compositionally biased region" description="Low complexity" evidence="1">
    <location>
        <begin position="620"/>
        <end position="640"/>
    </location>
</feature>
<evidence type="ECO:0008006" key="4">
    <source>
        <dbReference type="Google" id="ProtNLM"/>
    </source>
</evidence>
<dbReference type="AlphaFoldDB" id="A0A839FI14"/>
<evidence type="ECO:0000313" key="3">
    <source>
        <dbReference type="Proteomes" id="UP000546252"/>
    </source>
</evidence>
<feature type="compositionally biased region" description="Low complexity" evidence="1">
    <location>
        <begin position="569"/>
        <end position="579"/>
    </location>
</feature>
<feature type="compositionally biased region" description="Pro residues" evidence="1">
    <location>
        <begin position="675"/>
        <end position="684"/>
    </location>
</feature>
<name>A0A839FI14_9MICC</name>
<organism evidence="2 3">
    <name type="scientific">Nesterenkonia jeotgali</name>
    <dbReference type="NCBI Taxonomy" id="317018"/>
    <lineage>
        <taxon>Bacteria</taxon>
        <taxon>Bacillati</taxon>
        <taxon>Actinomycetota</taxon>
        <taxon>Actinomycetes</taxon>
        <taxon>Micrococcales</taxon>
        <taxon>Micrococcaceae</taxon>
        <taxon>Nesterenkonia</taxon>
    </lineage>
</organism>
<feature type="region of interest" description="Disordered" evidence="1">
    <location>
        <begin position="370"/>
        <end position="398"/>
    </location>
</feature>